<organism evidence="1 2">
    <name type="scientific">Pseudomonas spelaei</name>
    <dbReference type="NCBI Taxonomy" id="1055469"/>
    <lineage>
        <taxon>Bacteria</taxon>
        <taxon>Pseudomonadati</taxon>
        <taxon>Pseudomonadota</taxon>
        <taxon>Gammaproteobacteria</taxon>
        <taxon>Pseudomonadales</taxon>
        <taxon>Pseudomonadaceae</taxon>
        <taxon>Pseudomonas</taxon>
    </lineage>
</organism>
<dbReference type="AlphaFoldDB" id="A0A6I3WIZ6"/>
<dbReference type="RefSeq" id="WP_155585392.1">
    <property type="nucleotide sequence ID" value="NZ_JBHSTH010000022.1"/>
</dbReference>
<evidence type="ECO:0008006" key="3">
    <source>
        <dbReference type="Google" id="ProtNLM"/>
    </source>
</evidence>
<keyword evidence="2" id="KW-1185">Reference proteome</keyword>
<dbReference type="Proteomes" id="UP000438196">
    <property type="component" value="Unassembled WGS sequence"/>
</dbReference>
<accession>A0A6I3WIZ6</accession>
<sequence>MAAKPEVKQQETEATELQPLSATTLGESVFVPSAAGHALTAVLVARLTHLHPSQLLDDAVACGVAVKAAFDQLEKADDGQ</sequence>
<comment type="caution">
    <text evidence="1">The sequence shown here is derived from an EMBL/GenBank/DDBJ whole genome shotgun (WGS) entry which is preliminary data.</text>
</comment>
<evidence type="ECO:0000313" key="2">
    <source>
        <dbReference type="Proteomes" id="UP000438196"/>
    </source>
</evidence>
<reference evidence="1 2" key="1">
    <citation type="submission" date="2019-11" db="EMBL/GenBank/DDBJ databases">
        <title>Pseudomonas karstica sp. nov. and Pseudomonas spelaei sp. nov. from karst caves.</title>
        <authorList>
            <person name="Zeman M."/>
        </authorList>
    </citation>
    <scope>NUCLEOTIDE SEQUENCE [LARGE SCALE GENOMIC DNA]</scope>
    <source>
        <strain evidence="1 2">CCM 7893</strain>
    </source>
</reference>
<evidence type="ECO:0000313" key="1">
    <source>
        <dbReference type="EMBL" id="MUF07249.1"/>
    </source>
</evidence>
<name>A0A6I3WIZ6_9PSED</name>
<gene>
    <name evidence="1" type="ORF">GNF76_23125</name>
</gene>
<proteinExistence type="predicted"/>
<protein>
    <recommendedName>
        <fullName evidence="3">DUF3077 domain-containing protein</fullName>
    </recommendedName>
</protein>
<dbReference type="EMBL" id="WNNK01000022">
    <property type="protein sequence ID" value="MUF07249.1"/>
    <property type="molecule type" value="Genomic_DNA"/>
</dbReference>